<comment type="caution">
    <text evidence="1">The sequence shown here is derived from an EMBL/GenBank/DDBJ whole genome shotgun (WGS) entry which is preliminary data.</text>
</comment>
<accession>A0ACB8T7N7</accession>
<evidence type="ECO:0000313" key="1">
    <source>
        <dbReference type="EMBL" id="KAI0064798.1"/>
    </source>
</evidence>
<reference evidence="1" key="1">
    <citation type="submission" date="2021-03" db="EMBL/GenBank/DDBJ databases">
        <authorList>
            <consortium name="DOE Joint Genome Institute"/>
            <person name="Ahrendt S."/>
            <person name="Looney B.P."/>
            <person name="Miyauchi S."/>
            <person name="Morin E."/>
            <person name="Drula E."/>
            <person name="Courty P.E."/>
            <person name="Chicoki N."/>
            <person name="Fauchery L."/>
            <person name="Kohler A."/>
            <person name="Kuo A."/>
            <person name="Labutti K."/>
            <person name="Pangilinan J."/>
            <person name="Lipzen A."/>
            <person name="Riley R."/>
            <person name="Andreopoulos W."/>
            <person name="He G."/>
            <person name="Johnson J."/>
            <person name="Barry K.W."/>
            <person name="Grigoriev I.V."/>
            <person name="Nagy L."/>
            <person name="Hibbett D."/>
            <person name="Henrissat B."/>
            <person name="Matheny P.B."/>
            <person name="Labbe J."/>
            <person name="Martin F."/>
        </authorList>
    </citation>
    <scope>NUCLEOTIDE SEQUENCE</scope>
    <source>
        <strain evidence="1">HHB10654</strain>
    </source>
</reference>
<keyword evidence="2" id="KW-1185">Reference proteome</keyword>
<proteinExistence type="predicted"/>
<evidence type="ECO:0000313" key="2">
    <source>
        <dbReference type="Proteomes" id="UP000814140"/>
    </source>
</evidence>
<name>A0ACB8T7N7_9AGAM</name>
<sequence>MSSIIPRCSTLVFDIGDVLFSWSPVNTTTISPRTLKSMLRSPAWFEYECGRISEDECYRLIGETFSLDASEVRQSFADARKSLTPDNLFLGFIRQLQEESGGHLRIFAMSNISAPDYEYVREQPADWSIFQRVFTSAAAGMRKPSLGFFRHVLEQIAADPSTVVFVDDRPENIISARSLGINGIVFDNPAKVRQALRYFVGDPTHRGRAFLEARAGQLETETTSGDPVEENFTQLLILEATGDKNLVRYVEHPRTWNFFRGKPQLTTDNYPADLDTTSVGLMVTKPDDLAFNSVMDEIVRGKDADGIPQVYFDKTRPRIDPVVCVNALSLFYSRGRGSELPDALAWVEGTLQHRAYLDGTLYYHTAESFLFFISRLLQSSDDKALHTRLAPLLKERLAERIGASGSALALAMRIIACASVGVRDELDLRGLLQLQLEDGGWEASGIYRYPTSGVTVGNRGLTTAFALNAIAAVEGAQPYMRPRV</sequence>
<dbReference type="Proteomes" id="UP000814140">
    <property type="component" value="Unassembled WGS sequence"/>
</dbReference>
<organism evidence="1 2">
    <name type="scientific">Artomyces pyxidatus</name>
    <dbReference type="NCBI Taxonomy" id="48021"/>
    <lineage>
        <taxon>Eukaryota</taxon>
        <taxon>Fungi</taxon>
        <taxon>Dikarya</taxon>
        <taxon>Basidiomycota</taxon>
        <taxon>Agaricomycotina</taxon>
        <taxon>Agaricomycetes</taxon>
        <taxon>Russulales</taxon>
        <taxon>Auriscalpiaceae</taxon>
        <taxon>Artomyces</taxon>
    </lineage>
</organism>
<reference evidence="1" key="2">
    <citation type="journal article" date="2022" name="New Phytol.">
        <title>Evolutionary transition to the ectomycorrhizal habit in the genomes of a hyperdiverse lineage of mushroom-forming fungi.</title>
        <authorList>
            <person name="Looney B."/>
            <person name="Miyauchi S."/>
            <person name="Morin E."/>
            <person name="Drula E."/>
            <person name="Courty P.E."/>
            <person name="Kohler A."/>
            <person name="Kuo A."/>
            <person name="LaButti K."/>
            <person name="Pangilinan J."/>
            <person name="Lipzen A."/>
            <person name="Riley R."/>
            <person name="Andreopoulos W."/>
            <person name="He G."/>
            <person name="Johnson J."/>
            <person name="Nolan M."/>
            <person name="Tritt A."/>
            <person name="Barry K.W."/>
            <person name="Grigoriev I.V."/>
            <person name="Nagy L.G."/>
            <person name="Hibbett D."/>
            <person name="Henrissat B."/>
            <person name="Matheny P.B."/>
            <person name="Labbe J."/>
            <person name="Martin F.M."/>
        </authorList>
    </citation>
    <scope>NUCLEOTIDE SEQUENCE</scope>
    <source>
        <strain evidence="1">HHB10654</strain>
    </source>
</reference>
<protein>
    <submittedName>
        <fullName evidence="1">HAD-like protein</fullName>
    </submittedName>
</protein>
<dbReference type="EMBL" id="MU277197">
    <property type="protein sequence ID" value="KAI0064798.1"/>
    <property type="molecule type" value="Genomic_DNA"/>
</dbReference>
<gene>
    <name evidence="1" type="ORF">BV25DRAFT_1799676</name>
</gene>